<evidence type="ECO:0008006" key="13">
    <source>
        <dbReference type="Google" id="ProtNLM"/>
    </source>
</evidence>
<evidence type="ECO:0000259" key="9">
    <source>
        <dbReference type="Pfam" id="PF04575"/>
    </source>
</evidence>
<evidence type="ECO:0000256" key="2">
    <source>
        <dbReference type="ARBA" id="ARBA00022452"/>
    </source>
</evidence>
<evidence type="ECO:0000313" key="12">
    <source>
        <dbReference type="Proteomes" id="UP000004030"/>
    </source>
</evidence>
<dbReference type="SUPFAM" id="SSF48452">
    <property type="entry name" value="TPR-like"/>
    <property type="match status" value="1"/>
</dbReference>
<dbReference type="GO" id="GO:0009279">
    <property type="term" value="C:cell outer membrane"/>
    <property type="evidence" value="ECO:0007669"/>
    <property type="project" value="UniProtKB-SubCell"/>
</dbReference>
<comment type="subcellular location">
    <subcellularLocation>
        <location evidence="1">Cell outer membrane</location>
        <topology evidence="1">Multi-pass membrane protein</topology>
    </subcellularLocation>
</comment>
<feature type="region of interest" description="Disordered" evidence="8">
    <location>
        <begin position="1"/>
        <end position="25"/>
    </location>
</feature>
<dbReference type="AlphaFoldDB" id="G6EH55"/>
<evidence type="ECO:0000256" key="1">
    <source>
        <dbReference type="ARBA" id="ARBA00004571"/>
    </source>
</evidence>
<comment type="similarity">
    <text evidence="7">Belongs to the Slam family.</text>
</comment>
<keyword evidence="6" id="KW-0998">Cell outer membrane</keyword>
<dbReference type="KEGG" id="npn:JI59_20645"/>
<evidence type="ECO:0000313" key="11">
    <source>
        <dbReference type="EMBL" id="EHJ59344.1"/>
    </source>
</evidence>
<accession>G6EH55</accession>
<dbReference type="Proteomes" id="UP000004030">
    <property type="component" value="Unassembled WGS sequence"/>
</dbReference>
<dbReference type="eggNOG" id="COG0457">
    <property type="taxonomic scope" value="Bacteria"/>
</dbReference>
<reference evidence="11 12" key="1">
    <citation type="journal article" date="2012" name="J. Bacteriol.">
        <title>Genome sequence of benzo(a)pyrene-degrading bacterium Novosphingobium pentaromativorans US6-1.</title>
        <authorList>
            <person name="Luo Y.R."/>
            <person name="Kang S.G."/>
            <person name="Kim S.J."/>
            <person name="Kim M.R."/>
            <person name="Li N."/>
            <person name="Lee J.H."/>
            <person name="Kwon K.K."/>
        </authorList>
    </citation>
    <scope>NUCLEOTIDE SEQUENCE [LARGE SCALE GENOMIC DNA]</scope>
    <source>
        <strain evidence="11 12">US6-1</strain>
    </source>
</reference>
<dbReference type="InterPro" id="IPR007655">
    <property type="entry name" value="Slam_C"/>
</dbReference>
<evidence type="ECO:0000256" key="8">
    <source>
        <dbReference type="SAM" id="MobiDB-lite"/>
    </source>
</evidence>
<dbReference type="Gene3D" id="1.25.40.10">
    <property type="entry name" value="Tetratricopeptide repeat domain"/>
    <property type="match status" value="1"/>
</dbReference>
<keyword evidence="2" id="KW-1134">Transmembrane beta strand</keyword>
<gene>
    <name evidence="11" type="ORF">NSU_3676</name>
</gene>
<dbReference type="InterPro" id="IPR011990">
    <property type="entry name" value="TPR-like_helical_dom_sf"/>
</dbReference>
<evidence type="ECO:0000256" key="5">
    <source>
        <dbReference type="ARBA" id="ARBA00023136"/>
    </source>
</evidence>
<feature type="compositionally biased region" description="Low complexity" evidence="8">
    <location>
        <begin position="1"/>
        <end position="18"/>
    </location>
</feature>
<keyword evidence="4" id="KW-0732">Signal</keyword>
<dbReference type="PATRIC" id="fig|1088721.3.peg.3625"/>
<protein>
    <recommendedName>
        <fullName evidence="13">TPR repeat-containing protein</fullName>
    </recommendedName>
</protein>
<comment type="caution">
    <text evidence="11">The sequence shown here is derived from an EMBL/GenBank/DDBJ whole genome shotgun (WGS) entry which is preliminary data.</text>
</comment>
<keyword evidence="12" id="KW-1185">Reference proteome</keyword>
<dbReference type="Pfam" id="PF24575">
    <property type="entry name" value="TPR_Slam"/>
    <property type="match status" value="1"/>
</dbReference>
<feature type="domain" description="Surface lipoprotein assembly modifier C-terminal" evidence="9">
    <location>
        <begin position="149"/>
        <end position="434"/>
    </location>
</feature>
<evidence type="ECO:0000256" key="4">
    <source>
        <dbReference type="ARBA" id="ARBA00022729"/>
    </source>
</evidence>
<organism evidence="11 12">
    <name type="scientific">Novosphingobium pentaromativorans US6-1</name>
    <dbReference type="NCBI Taxonomy" id="1088721"/>
    <lineage>
        <taxon>Bacteria</taxon>
        <taxon>Pseudomonadati</taxon>
        <taxon>Pseudomonadota</taxon>
        <taxon>Alphaproteobacteria</taxon>
        <taxon>Sphingomonadales</taxon>
        <taxon>Sphingomonadaceae</taxon>
        <taxon>Novosphingobium</taxon>
    </lineage>
</organism>
<dbReference type="Pfam" id="PF04575">
    <property type="entry name" value="SlipAM"/>
    <property type="match status" value="1"/>
</dbReference>
<dbReference type="EMBL" id="AGFM01000058">
    <property type="protein sequence ID" value="EHJ59344.1"/>
    <property type="molecule type" value="Genomic_DNA"/>
</dbReference>
<proteinExistence type="inferred from homology"/>
<evidence type="ECO:0000256" key="7">
    <source>
        <dbReference type="ARBA" id="ARBA00023609"/>
    </source>
</evidence>
<keyword evidence="5" id="KW-0472">Membrane</keyword>
<sequence length="434" mass="48523">MASSEAAANEPAPVAMNARPSTDAEDAPVVGLEALVEQLLREGRTEEAASILEQFAKDDLHKVRMQFLKGMVALTRRDYREAINRFRVILIDHPDAVRVRLELARAFFMDKDYANADRQFRLTRAGKLPRDVLANIDAYLFAIRQSKEWSYSVNLSLAPDTNINAGPTAREVTLYGLPFELSDDARHRSGIGLAADLSVEWAPRIARNARLRMGFNGQRREYSGSRFDDMTLGTYIGPRFVSRKWDISLLGTGFQRWYAGSPYARSAGTRVDATHYLSPTFVLSASASAQWLDHQRVPAMSGPILSFGVSAFHPLNSSSALTAKIGINRQDARDAAYSNWSGYAALGYYRDLPAGFSIYIEPSLAFARYDKAVPAIGLKRSDRTLSGQVTLLNRHIVLSRFTPRLSYTFTKQDSNVPLYRFTRSRIEIGLTTNF</sequence>
<evidence type="ECO:0000256" key="3">
    <source>
        <dbReference type="ARBA" id="ARBA00022692"/>
    </source>
</evidence>
<name>G6EH55_9SPHN</name>
<dbReference type="InterPro" id="IPR057556">
    <property type="entry name" value="TPR_Slam"/>
</dbReference>
<evidence type="ECO:0000259" key="10">
    <source>
        <dbReference type="Pfam" id="PF24575"/>
    </source>
</evidence>
<keyword evidence="3" id="KW-0812">Transmembrane</keyword>
<feature type="domain" description="Surface lipoprotein assembly modifier N-terminal TPR repeats region" evidence="10">
    <location>
        <begin position="38"/>
        <end position="120"/>
    </location>
</feature>
<evidence type="ECO:0000256" key="6">
    <source>
        <dbReference type="ARBA" id="ARBA00023237"/>
    </source>
</evidence>